<gene>
    <name evidence="1" type="ORF">PGTG_02919</name>
</gene>
<organism evidence="1 2">
    <name type="scientific">Puccinia graminis f. sp. tritici (strain CRL 75-36-700-3 / race SCCL)</name>
    <name type="common">Black stem rust fungus</name>
    <dbReference type="NCBI Taxonomy" id="418459"/>
    <lineage>
        <taxon>Eukaryota</taxon>
        <taxon>Fungi</taxon>
        <taxon>Dikarya</taxon>
        <taxon>Basidiomycota</taxon>
        <taxon>Pucciniomycotina</taxon>
        <taxon>Pucciniomycetes</taxon>
        <taxon>Pucciniales</taxon>
        <taxon>Pucciniaceae</taxon>
        <taxon>Puccinia</taxon>
    </lineage>
</organism>
<dbReference type="VEuPathDB" id="FungiDB:PGTG_02919"/>
<keyword evidence="2" id="KW-1185">Reference proteome</keyword>
<dbReference type="Proteomes" id="UP000008783">
    <property type="component" value="Unassembled WGS sequence"/>
</dbReference>
<reference evidence="2" key="2">
    <citation type="journal article" date="2011" name="Proc. Natl. Acad. Sci. U.S.A.">
        <title>Obligate biotrophy features unraveled by the genomic analysis of rust fungi.</title>
        <authorList>
            <person name="Duplessis S."/>
            <person name="Cuomo C.A."/>
            <person name="Lin Y.-C."/>
            <person name="Aerts A."/>
            <person name="Tisserant E."/>
            <person name="Veneault-Fourrey C."/>
            <person name="Joly D.L."/>
            <person name="Hacquard S."/>
            <person name="Amselem J."/>
            <person name="Cantarel B.L."/>
            <person name="Chiu R."/>
            <person name="Coutinho P.M."/>
            <person name="Feau N."/>
            <person name="Field M."/>
            <person name="Frey P."/>
            <person name="Gelhaye E."/>
            <person name="Goldberg J."/>
            <person name="Grabherr M.G."/>
            <person name="Kodira C.D."/>
            <person name="Kohler A."/>
            <person name="Kuees U."/>
            <person name="Lindquist E.A."/>
            <person name="Lucas S.M."/>
            <person name="Mago R."/>
            <person name="Mauceli E."/>
            <person name="Morin E."/>
            <person name="Murat C."/>
            <person name="Pangilinan J.L."/>
            <person name="Park R."/>
            <person name="Pearson M."/>
            <person name="Quesneville H."/>
            <person name="Rouhier N."/>
            <person name="Sakthikumar S."/>
            <person name="Salamov A.A."/>
            <person name="Schmutz J."/>
            <person name="Selles B."/>
            <person name="Shapiro H."/>
            <person name="Tanguay P."/>
            <person name="Tuskan G.A."/>
            <person name="Henrissat B."/>
            <person name="Van de Peer Y."/>
            <person name="Rouze P."/>
            <person name="Ellis J.G."/>
            <person name="Dodds P.N."/>
            <person name="Schein J.E."/>
            <person name="Zhong S."/>
            <person name="Hamelin R.C."/>
            <person name="Grigoriev I.V."/>
            <person name="Szabo L.J."/>
            <person name="Martin F."/>
        </authorList>
    </citation>
    <scope>NUCLEOTIDE SEQUENCE [LARGE SCALE GENOMIC DNA]</scope>
    <source>
        <strain evidence="2">CRL 75-36-700-3 / race SCCL</strain>
    </source>
</reference>
<dbReference type="GeneID" id="10528251"/>
<protein>
    <submittedName>
        <fullName evidence="1">Uncharacterized protein</fullName>
    </submittedName>
</protein>
<reference key="1">
    <citation type="submission" date="2007-01" db="EMBL/GenBank/DDBJ databases">
        <title>The Genome Sequence of Puccinia graminis f. sp. tritici Strain CRL 75-36-700-3.</title>
        <authorList>
            <consortium name="The Broad Institute Genome Sequencing Platform"/>
            <person name="Birren B."/>
            <person name="Lander E."/>
            <person name="Galagan J."/>
            <person name="Nusbaum C."/>
            <person name="Devon K."/>
            <person name="Cuomo C."/>
            <person name="Jaffe D."/>
            <person name="Butler J."/>
            <person name="Alvarez P."/>
            <person name="Gnerre S."/>
            <person name="Grabherr M."/>
            <person name="Mauceli E."/>
            <person name="Brockman W."/>
            <person name="Young S."/>
            <person name="LaButti K."/>
            <person name="Sykes S."/>
            <person name="DeCaprio D."/>
            <person name="Crawford M."/>
            <person name="Koehrsen M."/>
            <person name="Engels R."/>
            <person name="Montgomery P."/>
            <person name="Pearson M."/>
            <person name="Howarth C."/>
            <person name="Larson L."/>
            <person name="White J."/>
            <person name="Zeng Q."/>
            <person name="Kodira C."/>
            <person name="Yandava C."/>
            <person name="Alvarado L."/>
            <person name="O'Leary S."/>
            <person name="Szabo L."/>
            <person name="Dean R."/>
            <person name="Schein J."/>
        </authorList>
    </citation>
    <scope>NUCLEOTIDE SEQUENCE</scope>
    <source>
        <strain>CRL 75-36-700-3</strain>
    </source>
</reference>
<name>E3JWQ3_PUCGT</name>
<dbReference type="RefSeq" id="XP_003320897.1">
    <property type="nucleotide sequence ID" value="XM_003320849.1"/>
</dbReference>
<accession>E3JWQ3</accession>
<evidence type="ECO:0000313" key="2">
    <source>
        <dbReference type="Proteomes" id="UP000008783"/>
    </source>
</evidence>
<dbReference type="AlphaFoldDB" id="E3JWQ3"/>
<evidence type="ECO:0000313" key="1">
    <source>
        <dbReference type="EMBL" id="EFP76478.1"/>
    </source>
</evidence>
<sequence>MNVAPPTGFAGVKYWSLDSTLRNTLLYGGPGPTPVVPRKTKTKYRASDGFRHCTSVRTAVPSGTTVRINSAFFLSARGVSLDPRASGPHRPHPRRAWPGSCEGFNLQVEPEQQKTYPCLRIAISYDEIWAEGIVSSQVAPTKGEGRSLRARDKRLQPATVPGLPAWPGHAALPPECIPEMDHLNPSTPSG</sequence>
<proteinExistence type="predicted"/>
<dbReference type="HOGENOM" id="CLU_1428643_0_0_1"/>
<dbReference type="EMBL" id="DS178265">
    <property type="protein sequence ID" value="EFP76478.1"/>
    <property type="molecule type" value="Genomic_DNA"/>
</dbReference>
<dbReference type="InParanoid" id="E3JWQ3"/>
<dbReference type="KEGG" id="pgr:PGTG_02919"/>